<dbReference type="Proteomes" id="UP001176059">
    <property type="component" value="Unassembled WGS sequence"/>
</dbReference>
<protein>
    <submittedName>
        <fullName evidence="1">Uncharacterized protein</fullName>
    </submittedName>
</protein>
<dbReference type="AlphaFoldDB" id="A0AA38MTT1"/>
<sequence length="178" mass="19541">MDLLQVGLSQGINGGVYHDKQLNVHTAELILVSAHVAASKEFFNYLTCDGMRGQLARVFIDKAHQIVITVQALDRESWSCVALDGELCSNCKKAAEIPFQLSIADFPQLDKPLVPSNPLNPLSELVSITVDTHTALCEQISAGECQLMLLKHILDSAQANTCLDCWFTESIEDILESK</sequence>
<dbReference type="EMBL" id="JANVFO010000152">
    <property type="protein sequence ID" value="KAJ3709931.1"/>
    <property type="molecule type" value="Genomic_DNA"/>
</dbReference>
<accession>A0AA38MTT1</accession>
<gene>
    <name evidence="1" type="ORF">DFJ43DRAFT_1044686</name>
</gene>
<keyword evidence="2" id="KW-1185">Reference proteome</keyword>
<evidence type="ECO:0000313" key="1">
    <source>
        <dbReference type="EMBL" id="KAJ3709931.1"/>
    </source>
</evidence>
<reference evidence="1" key="1">
    <citation type="submission" date="2022-08" db="EMBL/GenBank/DDBJ databases">
        <authorList>
            <consortium name="DOE Joint Genome Institute"/>
            <person name="Min B."/>
            <person name="Sierra-Patev S."/>
            <person name="Naranjo-Ortiz M."/>
            <person name="Looney B."/>
            <person name="Konkel Z."/>
            <person name="Slot J.C."/>
            <person name="Sakamoto Y."/>
            <person name="Steenwyk J.L."/>
            <person name="Rokas A."/>
            <person name="Carro J."/>
            <person name="Camarero S."/>
            <person name="Ferreira P."/>
            <person name="Molpeceres G."/>
            <person name="Ruiz-duenas F.J."/>
            <person name="Serrano A."/>
            <person name="Henrissat B."/>
            <person name="Drula E."/>
            <person name="Hughes K.W."/>
            <person name="Mata J.L."/>
            <person name="Ishikawa N.K."/>
            <person name="Vargas-Isla R."/>
            <person name="Ushijima S."/>
            <person name="Smith C.A."/>
            <person name="Ahrendt S."/>
            <person name="Andreopoulos W."/>
            <person name="He G."/>
            <person name="LaButti K."/>
            <person name="Lipzen A."/>
            <person name="Ng V."/>
            <person name="Riley R."/>
            <person name="Sandor L."/>
            <person name="Barry K."/>
            <person name="Martinez A.T."/>
            <person name="Xiao Y."/>
            <person name="Gibbons J.G."/>
            <person name="Terashima K."/>
            <person name="Hibbett D.S."/>
            <person name="Grigoriev I.V."/>
        </authorList>
    </citation>
    <scope>NUCLEOTIDE SEQUENCE</scope>
    <source>
        <strain evidence="1">ET3784</strain>
    </source>
</reference>
<evidence type="ECO:0000313" key="2">
    <source>
        <dbReference type="Proteomes" id="UP001176059"/>
    </source>
</evidence>
<name>A0AA38MTT1_9AGAR</name>
<reference evidence="1" key="2">
    <citation type="journal article" date="2023" name="Proc. Natl. Acad. Sci. U.S.A.">
        <title>A global phylogenomic analysis of the shiitake genus Lentinula.</title>
        <authorList>
            <person name="Sierra-Patev S."/>
            <person name="Min B."/>
            <person name="Naranjo-Ortiz M."/>
            <person name="Looney B."/>
            <person name="Konkel Z."/>
            <person name="Slot J.C."/>
            <person name="Sakamoto Y."/>
            <person name="Steenwyk J.L."/>
            <person name="Rokas A."/>
            <person name="Carro J."/>
            <person name="Camarero S."/>
            <person name="Ferreira P."/>
            <person name="Molpeceres G."/>
            <person name="Ruiz-Duenas F.J."/>
            <person name="Serrano A."/>
            <person name="Henrissat B."/>
            <person name="Drula E."/>
            <person name="Hughes K.W."/>
            <person name="Mata J.L."/>
            <person name="Ishikawa N.K."/>
            <person name="Vargas-Isla R."/>
            <person name="Ushijima S."/>
            <person name="Smith C.A."/>
            <person name="Donoghue J."/>
            <person name="Ahrendt S."/>
            <person name="Andreopoulos W."/>
            <person name="He G."/>
            <person name="LaButti K."/>
            <person name="Lipzen A."/>
            <person name="Ng V."/>
            <person name="Riley R."/>
            <person name="Sandor L."/>
            <person name="Barry K."/>
            <person name="Martinez A.T."/>
            <person name="Xiao Y."/>
            <person name="Gibbons J.G."/>
            <person name="Terashima K."/>
            <person name="Grigoriev I.V."/>
            <person name="Hibbett D."/>
        </authorList>
    </citation>
    <scope>NUCLEOTIDE SEQUENCE</scope>
    <source>
        <strain evidence="1">ET3784</strain>
    </source>
</reference>
<proteinExistence type="predicted"/>
<comment type="caution">
    <text evidence="1">The sequence shown here is derived from an EMBL/GenBank/DDBJ whole genome shotgun (WGS) entry which is preliminary data.</text>
</comment>
<organism evidence="1 2">
    <name type="scientific">Lentinula guzmanii</name>
    <dbReference type="NCBI Taxonomy" id="2804957"/>
    <lineage>
        <taxon>Eukaryota</taxon>
        <taxon>Fungi</taxon>
        <taxon>Dikarya</taxon>
        <taxon>Basidiomycota</taxon>
        <taxon>Agaricomycotina</taxon>
        <taxon>Agaricomycetes</taxon>
        <taxon>Agaricomycetidae</taxon>
        <taxon>Agaricales</taxon>
        <taxon>Marasmiineae</taxon>
        <taxon>Omphalotaceae</taxon>
        <taxon>Lentinula</taxon>
    </lineage>
</organism>